<sequence>MAGIHQIVIAGGGTSGWLAASAIAKLYGKQVKVTLVDSAAIGRIGVGEATIPPLRNFHRLLAIRESEFMSATQATFKLGIEFKHWAQRGDSYIHSFGTTGKDCWACDFHHFWLAGREKALASDFGDYCVELQAARKQRLLPGDAGKLNYAYHVDAGLYADFLRQHALRHGCNHVDGKIERVEISGSNGYINALVLEDGARIQGDLFIDCSGFRALLIGSALNVGFESYGDFLPCDSAIAVQSATQHQLRPYTQAIAQEFGWQWYIPLQNRMGNGLVYSSQYVADTVAGERLLQNLLSEPLSEPRRFRYRPGRRRQAWHKNCVAIGLSGGFLEPVESTSIHLAMSAILRLLKLFPRNGISDMAMATFNAQTREETERIRDFIILHYKATERTDSAFWRYCNAMAIPDSLAGRLELFRATGVLSGTERELFQIDSWVQVLLGQRIEPTDYHPIVDLMSEEELGAFLQGYKKFVENRVSAFPSHRQAIEQYCKGGPQVNNCA</sequence>
<evidence type="ECO:0000313" key="2">
    <source>
        <dbReference type="Proteomes" id="UP001321520"/>
    </source>
</evidence>
<gene>
    <name evidence="1" type="ORF">M8T91_04275</name>
</gene>
<evidence type="ECO:0000313" key="1">
    <source>
        <dbReference type="EMBL" id="WKD50650.1"/>
    </source>
</evidence>
<dbReference type="InterPro" id="IPR006905">
    <property type="entry name" value="Flavin_halogenase"/>
</dbReference>
<dbReference type="SUPFAM" id="SSF51905">
    <property type="entry name" value="FAD/NAD(P)-binding domain"/>
    <property type="match status" value="1"/>
</dbReference>
<organism evidence="1 2">
    <name type="scientific">Microbulbifer spongiae</name>
    <dbReference type="NCBI Taxonomy" id="2944933"/>
    <lineage>
        <taxon>Bacteria</taxon>
        <taxon>Pseudomonadati</taxon>
        <taxon>Pseudomonadota</taxon>
        <taxon>Gammaproteobacteria</taxon>
        <taxon>Cellvibrionales</taxon>
        <taxon>Microbulbiferaceae</taxon>
        <taxon>Microbulbifer</taxon>
    </lineage>
</organism>
<dbReference type="InterPro" id="IPR036188">
    <property type="entry name" value="FAD/NAD-bd_sf"/>
</dbReference>
<proteinExistence type="predicted"/>
<dbReference type="Gene3D" id="3.50.50.60">
    <property type="entry name" value="FAD/NAD(P)-binding domain"/>
    <property type="match status" value="1"/>
</dbReference>
<keyword evidence="2" id="KW-1185">Reference proteome</keyword>
<dbReference type="Pfam" id="PF04820">
    <property type="entry name" value="Trp_halogenase"/>
    <property type="match status" value="1"/>
</dbReference>
<dbReference type="RefSeq" id="WP_301417148.1">
    <property type="nucleotide sequence ID" value="NZ_CP098023.1"/>
</dbReference>
<accession>A0ABY9EDV8</accession>
<dbReference type="PANTHER" id="PTHR43747">
    <property type="entry name" value="FAD-BINDING PROTEIN"/>
    <property type="match status" value="1"/>
</dbReference>
<dbReference type="EMBL" id="CP098023">
    <property type="protein sequence ID" value="WKD50650.1"/>
    <property type="molecule type" value="Genomic_DNA"/>
</dbReference>
<dbReference type="InterPro" id="IPR050816">
    <property type="entry name" value="Flavin-dep_Halogenase_NPB"/>
</dbReference>
<dbReference type="PIRSF" id="PIRSF011396">
    <property type="entry name" value="Trp_halogenase"/>
    <property type="match status" value="1"/>
</dbReference>
<reference evidence="1 2" key="1">
    <citation type="submission" date="2022-05" db="EMBL/GenBank/DDBJ databases">
        <title>Microbulbifer sp. nov., isolated from sponge.</title>
        <authorList>
            <person name="Gao L."/>
        </authorList>
    </citation>
    <scope>NUCLEOTIDE SEQUENCE [LARGE SCALE GENOMIC DNA]</scope>
    <source>
        <strain evidence="1 2">MI-G</strain>
    </source>
</reference>
<dbReference type="Proteomes" id="UP001321520">
    <property type="component" value="Chromosome"/>
</dbReference>
<dbReference type="PANTHER" id="PTHR43747:SF4">
    <property type="entry name" value="FLAVIN-DEPENDENT TRYPTOPHAN HALOGENASE"/>
    <property type="match status" value="1"/>
</dbReference>
<name>A0ABY9EDV8_9GAMM</name>
<protein>
    <submittedName>
        <fullName evidence="1">Tryptophan 7-halogenase</fullName>
    </submittedName>
</protein>
<dbReference type="InterPro" id="IPR033856">
    <property type="entry name" value="Trp_halogen"/>
</dbReference>